<gene>
    <name evidence="2" type="ORF">PNK_0186</name>
</gene>
<dbReference type="PANTHER" id="PTHR43179:SF11">
    <property type="entry name" value="GLYCOSYL TRANSFERASE"/>
    <property type="match status" value="1"/>
</dbReference>
<dbReference type="PANTHER" id="PTHR43179">
    <property type="entry name" value="RHAMNOSYLTRANSFERASE WBBL"/>
    <property type="match status" value="1"/>
</dbReference>
<evidence type="ECO:0000313" key="2">
    <source>
        <dbReference type="EMBL" id="CUI15824.1"/>
    </source>
</evidence>
<keyword evidence="3" id="KW-1185">Reference proteome</keyword>
<dbReference type="InterPro" id="IPR029044">
    <property type="entry name" value="Nucleotide-diphossugar_trans"/>
</dbReference>
<keyword evidence="2" id="KW-0808">Transferase</keyword>
<dbReference type="Proteomes" id="UP000069902">
    <property type="component" value="Chromosome cPNK"/>
</dbReference>
<sequence length="287" mass="33034">MQTVSISNKKPSCSVIIVTHNSQADLSSCLDALKKQTCLVDQIVIVDSGSNETAYLKDLLQDPVIHLRLEQDNIGFCQGNNLGLSHVPPQTDYVVFLNPDAFLTPTFIQEAIALMEEERASSVGALSGWLLGYDRSQKRPTGRIDSSGIFRSWYGRWFDRDQGKMYQEHLYSKQEAVPALCGALMFCRHKALKSVLLAPYQVMDPSFYMYKEDIDLSIRLRQKGWSLIFDPSLIAYHCRGWQQDRSKVPRRFRLLSARNDMRLYKRLKSPCYFYAACKYWMVKVFDL</sequence>
<proteinExistence type="predicted"/>
<dbReference type="KEGG" id="pnl:PNK_0186"/>
<organism evidence="2 3">
    <name type="scientific">Candidatus Protochlamydia naegleriophila</name>
    <dbReference type="NCBI Taxonomy" id="389348"/>
    <lineage>
        <taxon>Bacteria</taxon>
        <taxon>Pseudomonadati</taxon>
        <taxon>Chlamydiota</taxon>
        <taxon>Chlamydiia</taxon>
        <taxon>Parachlamydiales</taxon>
        <taxon>Parachlamydiaceae</taxon>
        <taxon>Candidatus Protochlamydia</taxon>
    </lineage>
</organism>
<evidence type="ECO:0000313" key="3">
    <source>
        <dbReference type="Proteomes" id="UP000069902"/>
    </source>
</evidence>
<feature type="domain" description="Glycosyltransferase 2-like" evidence="1">
    <location>
        <begin position="14"/>
        <end position="126"/>
    </location>
</feature>
<dbReference type="Gene3D" id="3.90.550.10">
    <property type="entry name" value="Spore Coat Polysaccharide Biosynthesis Protein SpsA, Chain A"/>
    <property type="match status" value="1"/>
</dbReference>
<name>A0A0U5EPA3_9BACT</name>
<dbReference type="PATRIC" id="fig|389348.3.peg.215"/>
<accession>A0A0U5EPA3</accession>
<dbReference type="AlphaFoldDB" id="A0A0U5EPA3"/>
<protein>
    <submittedName>
        <fullName evidence="2">Glycosyltransferase</fullName>
    </submittedName>
</protein>
<dbReference type="SUPFAM" id="SSF53448">
    <property type="entry name" value="Nucleotide-diphospho-sugar transferases"/>
    <property type="match status" value="1"/>
</dbReference>
<evidence type="ECO:0000259" key="1">
    <source>
        <dbReference type="Pfam" id="PF00535"/>
    </source>
</evidence>
<reference evidence="3" key="1">
    <citation type="submission" date="2015-09" db="EMBL/GenBank/DDBJ databases">
        <authorList>
            <person name="Bertelli C."/>
        </authorList>
    </citation>
    <scope>NUCLEOTIDE SEQUENCE [LARGE SCALE GENOMIC DNA]</scope>
    <source>
        <strain evidence="3">KNic</strain>
    </source>
</reference>
<dbReference type="FunCoup" id="A0A0U5EPA3">
    <property type="interactions" value="5"/>
</dbReference>
<dbReference type="InterPro" id="IPR001173">
    <property type="entry name" value="Glyco_trans_2-like"/>
</dbReference>
<dbReference type="GO" id="GO:0016740">
    <property type="term" value="F:transferase activity"/>
    <property type="evidence" value="ECO:0007669"/>
    <property type="project" value="UniProtKB-KW"/>
</dbReference>
<dbReference type="Pfam" id="PF00535">
    <property type="entry name" value="Glycos_transf_2"/>
    <property type="match status" value="1"/>
</dbReference>
<dbReference type="EMBL" id="LN879502">
    <property type="protein sequence ID" value="CUI15824.1"/>
    <property type="molecule type" value="Genomic_DNA"/>
</dbReference>
<dbReference type="RefSeq" id="WP_158021653.1">
    <property type="nucleotide sequence ID" value="NZ_LN879502.1"/>
</dbReference>
<dbReference type="STRING" id="389348.PNK_0186"/>
<dbReference type="InParanoid" id="A0A0U5EPA3"/>